<reference evidence="2" key="1">
    <citation type="submission" date="2016-02" db="EMBL/GenBank/DDBJ databases">
        <title>Paenibacillus sp. LPB0068, isolated from Crassostrea gigas.</title>
        <authorList>
            <person name="Shin S.-K."/>
            <person name="Yi H."/>
        </authorList>
    </citation>
    <scope>NUCLEOTIDE SEQUENCE [LARGE SCALE GENOMIC DNA]</scope>
    <source>
        <strain evidence="2">KCTC 23969</strain>
    </source>
</reference>
<dbReference type="KEGG" id="prn:BW723_04945"/>
<evidence type="ECO:0000313" key="1">
    <source>
        <dbReference type="EMBL" id="OBY63301.1"/>
    </source>
</evidence>
<accession>A0A1B8TUB9</accession>
<proteinExistence type="predicted"/>
<keyword evidence="2" id="KW-1185">Reference proteome</keyword>
<dbReference type="AlphaFoldDB" id="A0A1B8TUB9"/>
<dbReference type="OrthoDB" id="9918345at2"/>
<gene>
    <name evidence="1" type="ORF">LPB301_10765</name>
</gene>
<evidence type="ECO:0000313" key="2">
    <source>
        <dbReference type="Proteomes" id="UP000092612"/>
    </source>
</evidence>
<dbReference type="EMBL" id="LSFL01000035">
    <property type="protein sequence ID" value="OBY63301.1"/>
    <property type="molecule type" value="Genomic_DNA"/>
</dbReference>
<sequence length="158" mass="19095">MFDFLQKKLSHSDCQKIFLEISSEVFDNLFLENGFIKIKTFTKLIESKIIYQKQDKFIEIRSINELDPRGESYFEINIGEKYNFEIDEFEGYFISINRYINIIKNKKKNSFYPFPYGKKQCSRILKKAKNDFVKYAEFYLKLNDNLFDRILRLKGIKK</sequence>
<name>A0A1B8TUB9_9FLAO</name>
<dbReference type="RefSeq" id="WP_068361446.1">
    <property type="nucleotide sequence ID" value="NZ_CP019337.1"/>
</dbReference>
<dbReference type="Proteomes" id="UP000092612">
    <property type="component" value="Unassembled WGS sequence"/>
</dbReference>
<dbReference type="STRING" id="996801.BW723_04945"/>
<protein>
    <submittedName>
        <fullName evidence="1">Uncharacterized protein</fullName>
    </submittedName>
</protein>
<organism evidence="1 2">
    <name type="scientific">Polaribacter reichenbachii</name>
    <dbReference type="NCBI Taxonomy" id="996801"/>
    <lineage>
        <taxon>Bacteria</taxon>
        <taxon>Pseudomonadati</taxon>
        <taxon>Bacteroidota</taxon>
        <taxon>Flavobacteriia</taxon>
        <taxon>Flavobacteriales</taxon>
        <taxon>Flavobacteriaceae</taxon>
    </lineage>
</organism>
<comment type="caution">
    <text evidence="1">The sequence shown here is derived from an EMBL/GenBank/DDBJ whole genome shotgun (WGS) entry which is preliminary data.</text>
</comment>